<dbReference type="SUPFAM" id="SSF56672">
    <property type="entry name" value="DNA/RNA polymerases"/>
    <property type="match status" value="1"/>
</dbReference>
<name>A0A225WQD8_9STRA</name>
<keyword evidence="1" id="KW-0548">Nucleotidyltransferase</keyword>
<protein>
    <submittedName>
        <fullName evidence="1">Reverse transcriptase</fullName>
    </submittedName>
</protein>
<evidence type="ECO:0000313" key="2">
    <source>
        <dbReference type="Proteomes" id="UP000198211"/>
    </source>
</evidence>
<comment type="caution">
    <text evidence="1">The sequence shown here is derived from an EMBL/GenBank/DDBJ whole genome shotgun (WGS) entry which is preliminary data.</text>
</comment>
<accession>A0A225WQD8</accession>
<dbReference type="AlphaFoldDB" id="A0A225WQD8"/>
<evidence type="ECO:0000313" key="1">
    <source>
        <dbReference type="EMBL" id="OWZ19851.1"/>
    </source>
</evidence>
<proteinExistence type="predicted"/>
<keyword evidence="1" id="KW-0695">RNA-directed DNA polymerase</keyword>
<reference evidence="2" key="1">
    <citation type="submission" date="2017-03" db="EMBL/GenBank/DDBJ databases">
        <title>Phytopthora megakarya and P. palmivora, two closely related causual agents of cacao black pod achieved similar genome size and gene model numbers by different mechanisms.</title>
        <authorList>
            <person name="Ali S."/>
            <person name="Shao J."/>
            <person name="Larry D.J."/>
            <person name="Kronmiller B."/>
            <person name="Shen D."/>
            <person name="Strem M.D."/>
            <person name="Melnick R.L."/>
            <person name="Guiltinan M.J."/>
            <person name="Tyler B.M."/>
            <person name="Meinhardt L.W."/>
            <person name="Bailey B.A."/>
        </authorList>
    </citation>
    <scope>NUCLEOTIDE SEQUENCE [LARGE SCALE GENOMIC DNA]</scope>
    <source>
        <strain evidence="2">zdho120</strain>
    </source>
</reference>
<sequence length="67" mass="7657">MGVRFQPQCEANPVAQRPRSVAPHFTIKVYELLKKRLETGLIDHSESSPIVIVLNKNGFDIRMCVDY</sequence>
<dbReference type="EMBL" id="NBNE01000393">
    <property type="protein sequence ID" value="OWZ19851.1"/>
    <property type="molecule type" value="Genomic_DNA"/>
</dbReference>
<dbReference type="GO" id="GO:0003964">
    <property type="term" value="F:RNA-directed DNA polymerase activity"/>
    <property type="evidence" value="ECO:0007669"/>
    <property type="project" value="UniProtKB-KW"/>
</dbReference>
<organism evidence="1 2">
    <name type="scientific">Phytophthora megakarya</name>
    <dbReference type="NCBI Taxonomy" id="4795"/>
    <lineage>
        <taxon>Eukaryota</taxon>
        <taxon>Sar</taxon>
        <taxon>Stramenopiles</taxon>
        <taxon>Oomycota</taxon>
        <taxon>Peronosporomycetes</taxon>
        <taxon>Peronosporales</taxon>
        <taxon>Peronosporaceae</taxon>
        <taxon>Phytophthora</taxon>
    </lineage>
</organism>
<dbReference type="Proteomes" id="UP000198211">
    <property type="component" value="Unassembled WGS sequence"/>
</dbReference>
<gene>
    <name evidence="1" type="ORF">PHMEG_0005845</name>
</gene>
<dbReference type="InterPro" id="IPR043502">
    <property type="entry name" value="DNA/RNA_pol_sf"/>
</dbReference>
<keyword evidence="1" id="KW-0808">Transferase</keyword>
<keyword evidence="2" id="KW-1185">Reference proteome</keyword>
<dbReference type="Gene3D" id="3.10.10.10">
    <property type="entry name" value="HIV Type 1 Reverse Transcriptase, subunit A, domain 1"/>
    <property type="match status" value="1"/>
</dbReference>